<reference evidence="1 2" key="1">
    <citation type="submission" date="2015-07" db="EMBL/GenBank/DDBJ databases">
        <authorList>
            <person name="Kim K.M."/>
        </authorList>
    </citation>
    <scope>NUCLEOTIDE SEQUENCE [LARGE SCALE GENOMIC DNA]</scope>
    <source>
        <strain evidence="1 2">KCTC 12363</strain>
    </source>
</reference>
<dbReference type="STRING" id="320787.CA2015_4412"/>
<evidence type="ECO:0000313" key="2">
    <source>
        <dbReference type="Proteomes" id="UP000036520"/>
    </source>
</evidence>
<dbReference type="RefSeq" id="WP_048643820.1">
    <property type="nucleotide sequence ID" value="NZ_CP012040.1"/>
</dbReference>
<protein>
    <submittedName>
        <fullName evidence="1">Uncharacterized protein</fullName>
    </submittedName>
</protein>
<gene>
    <name evidence="1" type="ORF">CA2015_4412</name>
</gene>
<proteinExistence type="predicted"/>
<name>A0A0H4PHV2_9BACT</name>
<dbReference type="Proteomes" id="UP000036520">
    <property type="component" value="Chromosome"/>
</dbReference>
<dbReference type="KEGG" id="camu:CA2015_4412"/>
<organism evidence="1 2">
    <name type="scientific">Cyclobacterium amurskyense</name>
    <dbReference type="NCBI Taxonomy" id="320787"/>
    <lineage>
        <taxon>Bacteria</taxon>
        <taxon>Pseudomonadati</taxon>
        <taxon>Bacteroidota</taxon>
        <taxon>Cytophagia</taxon>
        <taxon>Cytophagales</taxon>
        <taxon>Cyclobacteriaceae</taxon>
        <taxon>Cyclobacterium</taxon>
    </lineage>
</organism>
<sequence>MVGVAAVAPEAIPFIAEGALFVQTNQLAILGAGSFVIGMLDESGQVQVPGPLDESGRFTRLIGKQILKNVRGFSSVKQFEGAVSKIIKATGVDDALVGLRGSSVTGKKFTSGEAFDAASDLDFFVVSDDLFKQAVEQGAKGKGGALRVGETLKFFPDLVEAEKQLTKELGRKSSVRIFSQEGFEKFSKEATEGN</sequence>
<keyword evidence="2" id="KW-1185">Reference proteome</keyword>
<accession>A0A0H4PHV2</accession>
<dbReference type="AlphaFoldDB" id="A0A0H4PHV2"/>
<dbReference type="EMBL" id="CP012040">
    <property type="protein sequence ID" value="AKP53754.1"/>
    <property type="molecule type" value="Genomic_DNA"/>
</dbReference>
<evidence type="ECO:0000313" key="1">
    <source>
        <dbReference type="EMBL" id="AKP53754.1"/>
    </source>
</evidence>